<evidence type="ECO:0000313" key="2">
    <source>
        <dbReference type="Proteomes" id="UP000248786"/>
    </source>
</evidence>
<gene>
    <name evidence="1" type="ORF">C1G86_1176</name>
</gene>
<dbReference type="EMBL" id="QGLD01000011">
    <property type="protein sequence ID" value="RAL70286.1"/>
    <property type="molecule type" value="Genomic_DNA"/>
</dbReference>
<dbReference type="AlphaFoldDB" id="A0A328EQS6"/>
<protein>
    <submittedName>
        <fullName evidence="1">Uncharacterized protein</fullName>
    </submittedName>
</protein>
<organism evidence="1 2">
    <name type="scientific">Dehalococcoides mccartyi</name>
    <dbReference type="NCBI Taxonomy" id="61435"/>
    <lineage>
        <taxon>Bacteria</taxon>
        <taxon>Bacillati</taxon>
        <taxon>Chloroflexota</taxon>
        <taxon>Dehalococcoidia</taxon>
        <taxon>Dehalococcoidales</taxon>
        <taxon>Dehalococcoidaceae</taxon>
        <taxon>Dehalococcoides</taxon>
    </lineage>
</organism>
<reference evidence="1 2" key="1">
    <citation type="submission" date="2018-05" db="EMBL/GenBank/DDBJ databases">
        <title>Draft genome sequences of Dehalococcoides mccartyi strains RC and KS.</title>
        <authorList>
            <person name="Higgins S.A."/>
            <person name="Padilla-Crespo E."/>
            <person name="Loeffler F.E."/>
        </authorList>
    </citation>
    <scope>NUCLEOTIDE SEQUENCE [LARGE SCALE GENOMIC DNA]</scope>
    <source>
        <strain evidence="1 2">KS</strain>
    </source>
</reference>
<comment type="caution">
    <text evidence="1">The sequence shown here is derived from an EMBL/GenBank/DDBJ whole genome shotgun (WGS) entry which is preliminary data.</text>
</comment>
<proteinExistence type="predicted"/>
<name>A0A328EQS6_9CHLR</name>
<evidence type="ECO:0000313" key="1">
    <source>
        <dbReference type="EMBL" id="RAL70286.1"/>
    </source>
</evidence>
<accession>A0A328EQS6</accession>
<sequence>MLNALTPISTKLSNTPIHFWAVVIPAPPLDYLIYNNSFFGHIGKGMFIYKFFSLICIKQEN</sequence>
<dbReference type="Proteomes" id="UP000248786">
    <property type="component" value="Unassembled WGS sequence"/>
</dbReference>